<evidence type="ECO:0000313" key="2">
    <source>
        <dbReference type="Proteomes" id="UP000790377"/>
    </source>
</evidence>
<reference evidence="1" key="1">
    <citation type="journal article" date="2021" name="New Phytol.">
        <title>Evolutionary innovations through gain and loss of genes in the ectomycorrhizal Boletales.</title>
        <authorList>
            <person name="Wu G."/>
            <person name="Miyauchi S."/>
            <person name="Morin E."/>
            <person name="Kuo A."/>
            <person name="Drula E."/>
            <person name="Varga T."/>
            <person name="Kohler A."/>
            <person name="Feng B."/>
            <person name="Cao Y."/>
            <person name="Lipzen A."/>
            <person name="Daum C."/>
            <person name="Hundley H."/>
            <person name="Pangilinan J."/>
            <person name="Johnson J."/>
            <person name="Barry K."/>
            <person name="LaButti K."/>
            <person name="Ng V."/>
            <person name="Ahrendt S."/>
            <person name="Min B."/>
            <person name="Choi I.G."/>
            <person name="Park H."/>
            <person name="Plett J.M."/>
            <person name="Magnuson J."/>
            <person name="Spatafora J.W."/>
            <person name="Nagy L.G."/>
            <person name="Henrissat B."/>
            <person name="Grigoriev I.V."/>
            <person name="Yang Z.L."/>
            <person name="Xu J."/>
            <person name="Martin F.M."/>
        </authorList>
    </citation>
    <scope>NUCLEOTIDE SEQUENCE</scope>
    <source>
        <strain evidence="1">ATCC 28755</strain>
    </source>
</reference>
<gene>
    <name evidence="1" type="ORF">BJ138DRAFT_82479</name>
</gene>
<protein>
    <submittedName>
        <fullName evidence="1">WD40-repeat-containing domain protein</fullName>
    </submittedName>
</protein>
<proteinExistence type="predicted"/>
<dbReference type="EMBL" id="MU268771">
    <property type="protein sequence ID" value="KAH7903767.1"/>
    <property type="molecule type" value="Genomic_DNA"/>
</dbReference>
<comment type="caution">
    <text evidence="1">The sequence shown here is derived from an EMBL/GenBank/DDBJ whole genome shotgun (WGS) entry which is preliminary data.</text>
</comment>
<evidence type="ECO:0000313" key="1">
    <source>
        <dbReference type="EMBL" id="KAH7903767.1"/>
    </source>
</evidence>
<accession>A0ACB7ZSV6</accession>
<sequence length="883" mass="95462">MCTEPPFHSFLPQRDYVSWSKQNRICRVKAQSRCDSGWKANGGNLIASASEEIGVQLWNAVTGTNVATVGPGPSDKTSCPVKFSPSGAYVGVGSTTGLVTIWDALTAQIVVSDRHRHSKPVTFLVFSADGELAASTSKDGRIQLWAVRTGDPRHQLQHTEAVQSVAFSSDNQMLISGSDDNTIGVWDVVSGDLLKTLKGHSDAITCVAFSDDHRLIASGSKDRSVRIWEVSTGKCVRTHSKINKEDVDVVRFTPNGKHVIFICDGVVGFAKVSSSLLGGNSFQSIWTPLKFYTKAISRTLMVTTTAAPFLHSRYLDYSIATDENVDIPIQFGFSGEGEMTVPVFAFSAGSLVFLTSALAPVSSLLPAFHSFSHECTAIAISSNGDRVASGNEEGTIQIWDPTLSLKNWGEFSDNLKAATTNLITSPNGRFFLVKSLFELKLKDEYGTTIKALNVGDVDIQRVNEIDALFAPDSNTFAYWAGEGTLSTLNSYSLRIHSSATGRRIARFAKLDKIWCVGLVTADDGQNLVAIAHGSVIEIWDVRSGKSVCTLRPKFKVDDAGTNDNNDNGIEADADADGRWSVFFTSLAFSDNGASIVCGTSTGEAYLFDVRTSELRAEIEGRVPRITHIVVSPTTSSSQQDQLIALGYADGSIDLWSPSQSTKAHSSHFEDGCARSRGVSEVETASDLEQWGPTHELTSDDCFPSDIELLVFAADGTRLMCRSSDESVSVWAVPPISEGAPCALCESAKRIGVAVEPISADDANAQVTGTSNNMRVNPHLISASWDSSSAQDNPLPNEIYYDCLFRAGYVVLSDGWVMHSRGLGAEPGPTQNHHQTQKRILWLPAALRPSGPTAFAAYRGKLVILTMSHRIVFLELKGTEKRIG</sequence>
<dbReference type="Proteomes" id="UP000790377">
    <property type="component" value="Unassembled WGS sequence"/>
</dbReference>
<keyword evidence="2" id="KW-1185">Reference proteome</keyword>
<organism evidence="1 2">
    <name type="scientific">Hygrophoropsis aurantiaca</name>
    <dbReference type="NCBI Taxonomy" id="72124"/>
    <lineage>
        <taxon>Eukaryota</taxon>
        <taxon>Fungi</taxon>
        <taxon>Dikarya</taxon>
        <taxon>Basidiomycota</taxon>
        <taxon>Agaricomycotina</taxon>
        <taxon>Agaricomycetes</taxon>
        <taxon>Agaricomycetidae</taxon>
        <taxon>Boletales</taxon>
        <taxon>Coniophorineae</taxon>
        <taxon>Hygrophoropsidaceae</taxon>
        <taxon>Hygrophoropsis</taxon>
    </lineage>
</organism>
<name>A0ACB7ZSV6_9AGAM</name>